<proteinExistence type="predicted"/>
<protein>
    <submittedName>
        <fullName evidence="1">Uncharacterized protein</fullName>
    </submittedName>
</protein>
<dbReference type="EMBL" id="JBEDNQ010000008">
    <property type="protein sequence ID" value="MEQ3552604.1"/>
    <property type="molecule type" value="Genomic_DNA"/>
</dbReference>
<evidence type="ECO:0000313" key="2">
    <source>
        <dbReference type="Proteomes" id="UP001494902"/>
    </source>
</evidence>
<name>A0ABV1KFC9_9PSEU</name>
<sequence length="85" mass="9123">MDDLAAWRSNDRLTPRQSAEHALAALRAYCPDGQTPEQIAALDEQSTEGVADLITDLLHLVAEAGWDAGEVMRSGINNFAGETAL</sequence>
<organism evidence="1 2">
    <name type="scientific">Pseudonocardia nematodicida</name>
    <dbReference type="NCBI Taxonomy" id="1206997"/>
    <lineage>
        <taxon>Bacteria</taxon>
        <taxon>Bacillati</taxon>
        <taxon>Actinomycetota</taxon>
        <taxon>Actinomycetes</taxon>
        <taxon>Pseudonocardiales</taxon>
        <taxon>Pseudonocardiaceae</taxon>
        <taxon>Pseudonocardia</taxon>
    </lineage>
</organism>
<evidence type="ECO:0000313" key="1">
    <source>
        <dbReference type="EMBL" id="MEQ3552604.1"/>
    </source>
</evidence>
<gene>
    <name evidence="1" type="ORF">WIS52_19190</name>
</gene>
<reference evidence="1 2" key="1">
    <citation type="submission" date="2024-03" db="EMBL/GenBank/DDBJ databases">
        <title>Draft genome sequence of Pseudonocardia nematodicida JCM 31783.</title>
        <authorList>
            <person name="Butdee W."/>
            <person name="Duangmal K."/>
        </authorList>
    </citation>
    <scope>NUCLEOTIDE SEQUENCE [LARGE SCALE GENOMIC DNA]</scope>
    <source>
        <strain evidence="1 2">JCM 31783</strain>
    </source>
</reference>
<dbReference type="RefSeq" id="WP_349299679.1">
    <property type="nucleotide sequence ID" value="NZ_JBEDNQ010000008.1"/>
</dbReference>
<dbReference type="Proteomes" id="UP001494902">
    <property type="component" value="Unassembled WGS sequence"/>
</dbReference>
<accession>A0ABV1KFC9</accession>
<comment type="caution">
    <text evidence="1">The sequence shown here is derived from an EMBL/GenBank/DDBJ whole genome shotgun (WGS) entry which is preliminary data.</text>
</comment>
<keyword evidence="2" id="KW-1185">Reference proteome</keyword>